<dbReference type="PROSITE" id="PS50977">
    <property type="entry name" value="HTH_TETR_2"/>
    <property type="match status" value="1"/>
</dbReference>
<keyword evidence="4" id="KW-0804">Transcription</keyword>
<dbReference type="InterPro" id="IPR009057">
    <property type="entry name" value="Homeodomain-like_sf"/>
</dbReference>
<dbReference type="Pfam" id="PF00440">
    <property type="entry name" value="TetR_N"/>
    <property type="match status" value="1"/>
</dbReference>
<dbReference type="EMBL" id="JARJLM010000447">
    <property type="protein sequence ID" value="MDF3836626.1"/>
    <property type="molecule type" value="Genomic_DNA"/>
</dbReference>
<sequence length="215" mass="22797">MTTMKKSVSGAGRGRPRQFDRDEALGQALSLFWRYGYGSTSIAALTEAMAITAPSLYAAFGSKEQLFYEAVDRYAETHGALLYRPLQGAGSAREAVQALLGGAAALFSAKGNPAGCFLMTGSSCPADCAYIEDTLRQRRKEKELALQACIQQGIASGELPDGTDAAGLARFFNTVMLGMSMQARDGTPRAALEALAATAMLAWPVAQQAKAARKR</sequence>
<dbReference type="PANTHER" id="PTHR47506:SF1">
    <property type="entry name" value="HTH-TYPE TRANSCRIPTIONAL REGULATOR YJDC"/>
    <property type="match status" value="1"/>
</dbReference>
<evidence type="ECO:0000256" key="2">
    <source>
        <dbReference type="ARBA" id="ARBA00023015"/>
    </source>
</evidence>
<dbReference type="PROSITE" id="PS01081">
    <property type="entry name" value="HTH_TETR_1"/>
    <property type="match status" value="1"/>
</dbReference>
<reference evidence="7 8" key="1">
    <citation type="submission" date="2023-03" db="EMBL/GenBank/DDBJ databases">
        <title>Draft assemblies of triclosan tolerant bacteria isolated from returned activated sludge.</title>
        <authorList>
            <person name="Van Hamelsveld S."/>
        </authorList>
    </citation>
    <scope>NUCLEOTIDE SEQUENCE [LARGE SCALE GENOMIC DNA]</scope>
    <source>
        <strain evidence="7 8">GW210010_S58</strain>
    </source>
</reference>
<dbReference type="RefSeq" id="WP_017228914.1">
    <property type="nucleotide sequence ID" value="NZ_JARJLM010000447.1"/>
</dbReference>
<dbReference type="Proteomes" id="UP001216674">
    <property type="component" value="Unassembled WGS sequence"/>
</dbReference>
<dbReference type="SUPFAM" id="SSF48498">
    <property type="entry name" value="Tetracyclin repressor-like, C-terminal domain"/>
    <property type="match status" value="1"/>
</dbReference>
<protein>
    <submittedName>
        <fullName evidence="7">TetR/AcrR family transcriptional regulator</fullName>
    </submittedName>
</protein>
<dbReference type="InterPro" id="IPR023772">
    <property type="entry name" value="DNA-bd_HTH_TetR-type_CS"/>
</dbReference>
<evidence type="ECO:0000259" key="6">
    <source>
        <dbReference type="PROSITE" id="PS50977"/>
    </source>
</evidence>
<evidence type="ECO:0000256" key="3">
    <source>
        <dbReference type="ARBA" id="ARBA00023125"/>
    </source>
</evidence>
<gene>
    <name evidence="7" type="ORF">P3W85_27255</name>
</gene>
<keyword evidence="2" id="KW-0805">Transcription regulation</keyword>
<dbReference type="InterPro" id="IPR011075">
    <property type="entry name" value="TetR_C"/>
</dbReference>
<accession>A0ABT6AVH7</accession>
<dbReference type="PANTHER" id="PTHR47506">
    <property type="entry name" value="TRANSCRIPTIONAL REGULATORY PROTEIN"/>
    <property type="match status" value="1"/>
</dbReference>
<dbReference type="InterPro" id="IPR001647">
    <property type="entry name" value="HTH_TetR"/>
</dbReference>
<comment type="caution">
    <text evidence="7">The sequence shown here is derived from an EMBL/GenBank/DDBJ whole genome shotgun (WGS) entry which is preliminary data.</text>
</comment>
<keyword evidence="3 5" id="KW-0238">DNA-binding</keyword>
<feature type="DNA-binding region" description="H-T-H motif" evidence="5">
    <location>
        <begin position="41"/>
        <end position="60"/>
    </location>
</feature>
<proteinExistence type="predicted"/>
<keyword evidence="8" id="KW-1185">Reference proteome</keyword>
<dbReference type="Gene3D" id="1.10.357.10">
    <property type="entry name" value="Tetracycline Repressor, domain 2"/>
    <property type="match status" value="1"/>
</dbReference>
<feature type="domain" description="HTH tetR-type" evidence="6">
    <location>
        <begin position="18"/>
        <end position="78"/>
    </location>
</feature>
<evidence type="ECO:0000256" key="5">
    <source>
        <dbReference type="PROSITE-ProRule" id="PRU00335"/>
    </source>
</evidence>
<evidence type="ECO:0000256" key="1">
    <source>
        <dbReference type="ARBA" id="ARBA00022491"/>
    </source>
</evidence>
<dbReference type="InterPro" id="IPR036271">
    <property type="entry name" value="Tet_transcr_reg_TetR-rel_C_sf"/>
</dbReference>
<name>A0ABT6AVH7_9BURK</name>
<evidence type="ECO:0000313" key="7">
    <source>
        <dbReference type="EMBL" id="MDF3836626.1"/>
    </source>
</evidence>
<dbReference type="Gene3D" id="1.10.10.60">
    <property type="entry name" value="Homeodomain-like"/>
    <property type="match status" value="1"/>
</dbReference>
<evidence type="ECO:0000313" key="8">
    <source>
        <dbReference type="Proteomes" id="UP001216674"/>
    </source>
</evidence>
<organism evidence="7 8">
    <name type="scientific">Cupriavidus basilensis</name>
    <dbReference type="NCBI Taxonomy" id="68895"/>
    <lineage>
        <taxon>Bacteria</taxon>
        <taxon>Pseudomonadati</taxon>
        <taxon>Pseudomonadota</taxon>
        <taxon>Betaproteobacteria</taxon>
        <taxon>Burkholderiales</taxon>
        <taxon>Burkholderiaceae</taxon>
        <taxon>Cupriavidus</taxon>
    </lineage>
</organism>
<keyword evidence="1" id="KW-0678">Repressor</keyword>
<dbReference type="SUPFAM" id="SSF46689">
    <property type="entry name" value="Homeodomain-like"/>
    <property type="match status" value="1"/>
</dbReference>
<dbReference type="Pfam" id="PF16925">
    <property type="entry name" value="TetR_C_13"/>
    <property type="match status" value="1"/>
</dbReference>
<evidence type="ECO:0000256" key="4">
    <source>
        <dbReference type="ARBA" id="ARBA00023163"/>
    </source>
</evidence>